<reference evidence="3 4" key="1">
    <citation type="submission" date="2021-11" db="EMBL/GenBank/DDBJ databases">
        <authorList>
            <person name="Oh E.-T."/>
            <person name="Kim S.-B."/>
        </authorList>
    </citation>
    <scope>NUCLEOTIDE SEQUENCE [LARGE SCALE GENOMIC DNA]</scope>
    <source>
        <strain evidence="3 4">MMS20-SJTN17</strain>
    </source>
</reference>
<feature type="compositionally biased region" description="Polar residues" evidence="1">
    <location>
        <begin position="63"/>
        <end position="103"/>
    </location>
</feature>
<feature type="compositionally biased region" description="Gly residues" evidence="1">
    <location>
        <begin position="28"/>
        <end position="40"/>
    </location>
</feature>
<feature type="region of interest" description="Disordered" evidence="1">
    <location>
        <begin position="24"/>
        <end position="110"/>
    </location>
</feature>
<dbReference type="Proteomes" id="UP001430614">
    <property type="component" value="Unassembled WGS sequence"/>
</dbReference>
<sequence>MSKTTIALVAAVAALTLSGGAVAQMAGGQSGSSSGNGSGTSGSTASPANQMNSRTGGYGMPGTGNSDTGMATRPPNSGLPSSTNSKSTSDAPKSNNTLATPSVRSPAAGQ</sequence>
<evidence type="ECO:0000313" key="4">
    <source>
        <dbReference type="Proteomes" id="UP001430614"/>
    </source>
</evidence>
<gene>
    <name evidence="3" type="ORF">LJ655_10885</name>
</gene>
<organism evidence="3 4">
    <name type="scientific">Paraburkholderia translucens</name>
    <dbReference type="NCBI Taxonomy" id="2886945"/>
    <lineage>
        <taxon>Bacteria</taxon>
        <taxon>Pseudomonadati</taxon>
        <taxon>Pseudomonadota</taxon>
        <taxon>Betaproteobacteria</taxon>
        <taxon>Burkholderiales</taxon>
        <taxon>Burkholderiaceae</taxon>
        <taxon>Paraburkholderia</taxon>
    </lineage>
</organism>
<evidence type="ECO:0008006" key="5">
    <source>
        <dbReference type="Google" id="ProtNLM"/>
    </source>
</evidence>
<dbReference type="RefSeq" id="WP_230561249.1">
    <property type="nucleotide sequence ID" value="NZ_JAJITC010000005.1"/>
</dbReference>
<evidence type="ECO:0000313" key="3">
    <source>
        <dbReference type="EMBL" id="MCC8402391.1"/>
    </source>
</evidence>
<comment type="caution">
    <text evidence="3">The sequence shown here is derived from an EMBL/GenBank/DDBJ whole genome shotgun (WGS) entry which is preliminary data.</text>
</comment>
<keyword evidence="2" id="KW-0732">Signal</keyword>
<dbReference type="EMBL" id="JAJITC010000005">
    <property type="protein sequence ID" value="MCC8402391.1"/>
    <property type="molecule type" value="Genomic_DNA"/>
</dbReference>
<proteinExistence type="predicted"/>
<evidence type="ECO:0000256" key="2">
    <source>
        <dbReference type="SAM" id="SignalP"/>
    </source>
</evidence>
<feature type="signal peptide" evidence="2">
    <location>
        <begin position="1"/>
        <end position="23"/>
    </location>
</feature>
<accession>A0ABS8KCA5</accession>
<evidence type="ECO:0000256" key="1">
    <source>
        <dbReference type="SAM" id="MobiDB-lite"/>
    </source>
</evidence>
<keyword evidence="4" id="KW-1185">Reference proteome</keyword>
<name>A0ABS8KCA5_9BURK</name>
<protein>
    <recommendedName>
        <fullName evidence="5">Proteophosphoglycan ppg4</fullName>
    </recommendedName>
</protein>
<feature type="chain" id="PRO_5046033491" description="Proteophosphoglycan ppg4" evidence="2">
    <location>
        <begin position="24"/>
        <end position="110"/>
    </location>
</feature>